<name>A0A183AN57_9TREM</name>
<feature type="compositionally biased region" description="Low complexity" evidence="1">
    <location>
        <begin position="94"/>
        <end position="109"/>
    </location>
</feature>
<dbReference type="GO" id="GO:0005737">
    <property type="term" value="C:cytoplasm"/>
    <property type="evidence" value="ECO:0007669"/>
    <property type="project" value="TreeGrafter"/>
</dbReference>
<dbReference type="OrthoDB" id="6250975at2759"/>
<reference evidence="2 3" key="2">
    <citation type="submission" date="2018-11" db="EMBL/GenBank/DDBJ databases">
        <authorList>
            <consortium name="Pathogen Informatics"/>
        </authorList>
    </citation>
    <scope>NUCLEOTIDE SEQUENCE [LARGE SCALE GENOMIC DNA]</scope>
    <source>
        <strain evidence="2 3">Egypt</strain>
    </source>
</reference>
<dbReference type="Pfam" id="PF12372">
    <property type="entry name" value="Htt_N-HEAT"/>
    <property type="match status" value="1"/>
</dbReference>
<dbReference type="AlphaFoldDB" id="A0A183AN57"/>
<dbReference type="InterPro" id="IPR024613">
    <property type="entry name" value="Huntingtin_N_HEAT_rpt-2"/>
</dbReference>
<evidence type="ECO:0000313" key="2">
    <source>
        <dbReference type="EMBL" id="VDP83423.1"/>
    </source>
</evidence>
<dbReference type="PANTHER" id="PTHR10170:SF10">
    <property type="entry name" value="HUNTINGTIN"/>
    <property type="match status" value="1"/>
</dbReference>
<dbReference type="EMBL" id="UZAN01045916">
    <property type="protein sequence ID" value="VDP83423.1"/>
    <property type="molecule type" value="Genomic_DNA"/>
</dbReference>
<feature type="region of interest" description="Disordered" evidence="1">
    <location>
        <begin position="730"/>
        <end position="752"/>
    </location>
</feature>
<protein>
    <submittedName>
        <fullName evidence="4">DUF2428 domain-containing protein</fullName>
    </submittedName>
</protein>
<evidence type="ECO:0000313" key="3">
    <source>
        <dbReference type="Proteomes" id="UP000272942"/>
    </source>
</evidence>
<sequence length="969" mass="105634">MTRLSSETALIRRAMAQLLVLTCQHSRFALPLLQTLLQRVLAELAGVMGTISSQRRGGLLNTLRYLSIAWHEVLSSSPNGLLGEYPPPSLRPGSLVSSSTVRSPPTSNSMKPKNGYGDDLAPDDGFQGNSAIKTAAQSAVSRNEWAEQLCTQEHELTESIEQLWSFAFLVCLDSASSRNGITVCTAALEALLQLLQSGYPIRLYPHRWLVDDVTWLTATIMNTGWSASLSVSSYEPSLIDSSSPWLESDSTRLLSLRELLTQLITPHGLNKTTLSSRSDYAFSLPDCHWLLEYLVLQFCLIPNMPDVPRPDVLPRTSSQLLVVACLSQLTQLYPHLFLIPLRLDRCCSSMTQMVPGPTPVSLILDLLEFHSDPQLRGQLCVLAGNVISSFLVTCSLKSQSVRSDPAVGWPAWSDVQLQLGRLLAGLDAILSTENAGTTVRLAVVALACSANAILQSPDAHGQSSSSPSLVALLLQCLARHLVRLARHSYRLVRREFMLMVAELDWHQILFMESRPQTKTLCPSLTRPVRLIDLAWIECWRLLSDPEGELRAISANTLLILSTVLTAAGDDLLATPKHTRLMHGCLERRLHYWFSRSYLFAYSPTLSYGLTECWSPQSFPPCLSDLPAELDVGPGSLLHHVPGSYGIRLPHLELINGADLSNRVLLAGPLRLFRECVAALLELPCASLIPDDRYMLHGVIRCLNRILGQTSILAHSRVWYDQCVISIDQPDSSDPPSSLDAGVTPNPSVPSSLLDRQRRPRIALLSWHCLTLLSATNVTAVDLELHTELVSLTTGCLLRWAIHALTEGSIPTGLASMSLDLQHAYTRFALSFLHHVARVLFVLWHVVDEVSPSPAPSTGLIADPFHPDAPIGILNSITILAQTGANAVAQATQAAANKAVQGAAAAANVSVVSVQSGGGRRGLKLNSPLRKTVHGKSLQFSSVFTTINHALSCAGFGCCLLVAHLDKGPR</sequence>
<feature type="region of interest" description="Disordered" evidence="1">
    <location>
        <begin position="85"/>
        <end position="122"/>
    </location>
</feature>
<dbReference type="Proteomes" id="UP000272942">
    <property type="component" value="Unassembled WGS sequence"/>
</dbReference>
<evidence type="ECO:0000256" key="1">
    <source>
        <dbReference type="SAM" id="MobiDB-lite"/>
    </source>
</evidence>
<organism evidence="4">
    <name type="scientific">Echinostoma caproni</name>
    <dbReference type="NCBI Taxonomy" id="27848"/>
    <lineage>
        <taxon>Eukaryota</taxon>
        <taxon>Metazoa</taxon>
        <taxon>Spiralia</taxon>
        <taxon>Lophotrochozoa</taxon>
        <taxon>Platyhelminthes</taxon>
        <taxon>Trematoda</taxon>
        <taxon>Digenea</taxon>
        <taxon>Plagiorchiida</taxon>
        <taxon>Echinostomata</taxon>
        <taxon>Echinostomatoidea</taxon>
        <taxon>Echinostomatidae</taxon>
        <taxon>Echinostoma</taxon>
    </lineage>
</organism>
<keyword evidence="3" id="KW-1185">Reference proteome</keyword>
<reference evidence="4" key="1">
    <citation type="submission" date="2016-06" db="UniProtKB">
        <authorList>
            <consortium name="WormBaseParasite"/>
        </authorList>
    </citation>
    <scope>IDENTIFICATION</scope>
</reference>
<dbReference type="PANTHER" id="PTHR10170">
    <property type="entry name" value="HUNTINGTON DISEASE PROTEIN"/>
    <property type="match status" value="1"/>
</dbReference>
<evidence type="ECO:0000313" key="4">
    <source>
        <dbReference type="WBParaSite" id="ECPE_0000841801-mRNA-1"/>
    </source>
</evidence>
<dbReference type="InterPro" id="IPR028426">
    <property type="entry name" value="Huntingtin_fam"/>
</dbReference>
<dbReference type="WBParaSite" id="ECPE_0000841801-mRNA-1">
    <property type="protein sequence ID" value="ECPE_0000841801-mRNA-1"/>
    <property type="gene ID" value="ECPE_0000841801"/>
</dbReference>
<proteinExistence type="predicted"/>
<accession>A0A183AN57</accession>
<gene>
    <name evidence="2" type="ORF">ECPE_LOCUS8392</name>
</gene>